<sequence length="835" mass="94313">MQKYHHKTLLLFLLFTQIILGQTPKKLSSGEIFEEIQKLNFLGTVLYVAAHPDDENTKLISYFANEVKARTAYLSLTRGDGGQNLIGSELREHLGVLRTQELLAARRIDGGEQIFSRANDFGFSKEPNETFSIWDKNQVLNDVVLAIRKYRPDVIINRFDHRSPGTTHGHHTASAILSMEAFDLASQKNAFPEQLNNLKTWQPRNIFFNTSWWFYGSEEKFNAADKSNMIAINAGVYFGIKGKSNGEIAALSRSQHRCQGFGTMGTRGDEIEYLEFLKGDKPKSNNLFEGINTTWSRIDGGESIGKILNDIEKNFNFKNPSTHLPKLLEAYQLILKLEDNHWRELKKQQLEDIILAASGLFLEANATESSVNFNGSFTLKTEVLNPSNQNITIENILFNNQPVFANYNPEKLIQNQAIKNQFSINLPAKFKETTPYWLRENGSVGMYRVSEEKLIGLPETPHPFLTWKLKICDVPIEISKNIQYKFTDPEKGEIYQQFEILPEVSATIINDVTIFSSNESQEILVKIKSGKSNLEGRISLNVPESWKVSPAEISFAIEMKNDEKNFSFTITPPNFESLGIISPKVMIGNEIYTKSLTEIAYDHIPKQSILMPSKASVVRMNIKKSGKNVGYIEGAGDEIPNSLKQIGYQVTIIKPNEITENNLKDFDAIVLGIRAYNVVADLQFKQKYLLEYVKNGGNLIVQYNTSGRRGFNVPDFSPYPLVLSSIRVTDENAKVSFLNATHPILNRPNKITSEDFNGWVQERGLYFPEKWANEFTPILGMNDPGENQKDGSLLVAKYGKGHYIYTGLSFFRQLPAGVPGAFKLFANLVSIGKNN</sequence>
<dbReference type="InterPro" id="IPR029062">
    <property type="entry name" value="Class_I_gatase-like"/>
</dbReference>
<dbReference type="InterPro" id="IPR003737">
    <property type="entry name" value="GlcNAc_PI_deacetylase-related"/>
</dbReference>
<name>A0ABW9Z8E1_9FLAO</name>
<accession>A0ABW9Z8E1</accession>
<dbReference type="SUPFAM" id="SSF102588">
    <property type="entry name" value="LmbE-like"/>
    <property type="match status" value="1"/>
</dbReference>
<dbReference type="InterPro" id="IPR024078">
    <property type="entry name" value="LmbE-like_dom_sf"/>
</dbReference>
<evidence type="ECO:0000313" key="2">
    <source>
        <dbReference type="Proteomes" id="UP000798602"/>
    </source>
</evidence>
<dbReference type="Gene3D" id="3.40.50.10320">
    <property type="entry name" value="LmbE-like"/>
    <property type="match status" value="1"/>
</dbReference>
<reference evidence="2" key="1">
    <citation type="submission" date="2020-01" db="EMBL/GenBank/DDBJ databases">
        <title>Sphingomonas sp. strain CSW-10.</title>
        <authorList>
            <person name="Chen W.-M."/>
        </authorList>
    </citation>
    <scope>NUCLEOTIDE SEQUENCE [LARGE SCALE GENOMIC DNA]</scope>
    <source>
        <strain evidence="2">NST-5</strain>
    </source>
</reference>
<dbReference type="Proteomes" id="UP000798602">
    <property type="component" value="Unassembled WGS sequence"/>
</dbReference>
<comment type="caution">
    <text evidence="1">The sequence shown here is derived from an EMBL/GenBank/DDBJ whole genome shotgun (WGS) entry which is preliminary data.</text>
</comment>
<proteinExistence type="predicted"/>
<dbReference type="Pfam" id="PF02585">
    <property type="entry name" value="PIG-L"/>
    <property type="match status" value="1"/>
</dbReference>
<gene>
    <name evidence="1" type="ORF">GV828_08000</name>
</gene>
<dbReference type="RefSeq" id="WP_166536965.1">
    <property type="nucleotide sequence ID" value="NZ_JAABLM010000008.1"/>
</dbReference>
<dbReference type="SUPFAM" id="SSF52317">
    <property type="entry name" value="Class I glutamine amidotransferase-like"/>
    <property type="match status" value="1"/>
</dbReference>
<dbReference type="EMBL" id="JAABLM010000008">
    <property type="protein sequence ID" value="NBL65138.1"/>
    <property type="molecule type" value="Genomic_DNA"/>
</dbReference>
<keyword evidence="2" id="KW-1185">Reference proteome</keyword>
<organism evidence="1 2">
    <name type="scientific">Flavobacterium ichthyis</name>
    <dbReference type="NCBI Taxonomy" id="2698827"/>
    <lineage>
        <taxon>Bacteria</taxon>
        <taxon>Pseudomonadati</taxon>
        <taxon>Bacteroidota</taxon>
        <taxon>Flavobacteriia</taxon>
        <taxon>Flavobacteriales</taxon>
        <taxon>Flavobacteriaceae</taxon>
        <taxon>Flavobacterium</taxon>
    </lineage>
</organism>
<protein>
    <submittedName>
        <fullName evidence="1">LmbE family protein</fullName>
    </submittedName>
</protein>
<evidence type="ECO:0000313" key="1">
    <source>
        <dbReference type="EMBL" id="NBL65138.1"/>
    </source>
</evidence>